<evidence type="ECO:0000313" key="3">
    <source>
        <dbReference type="Proteomes" id="UP000187209"/>
    </source>
</evidence>
<sequence length="195" mass="22320">MSQRKANSCYLRDSFLSPKIVDPLTLPNYTRARVCQSDRSEKSPIRRGKGHFYGFNQTTEESVLKFTRKRIDQSHRDEVTQKSKKLFAYTITNPILFPNSDIAQPKKTRAFKPSEELIKYNDNRVKIQRKASASPGGSKNSARAVTERSQSPLGMDIAMKMNYDYPDKIAKKPGEIPFTTLKKVIKENFNSTSVY</sequence>
<comment type="caution">
    <text evidence="2">The sequence shown here is derived from an EMBL/GenBank/DDBJ whole genome shotgun (WGS) entry which is preliminary data.</text>
</comment>
<evidence type="ECO:0000313" key="2">
    <source>
        <dbReference type="EMBL" id="OMJ78884.1"/>
    </source>
</evidence>
<organism evidence="2 3">
    <name type="scientific">Stentor coeruleus</name>
    <dbReference type="NCBI Taxonomy" id="5963"/>
    <lineage>
        <taxon>Eukaryota</taxon>
        <taxon>Sar</taxon>
        <taxon>Alveolata</taxon>
        <taxon>Ciliophora</taxon>
        <taxon>Postciliodesmatophora</taxon>
        <taxon>Heterotrichea</taxon>
        <taxon>Heterotrichida</taxon>
        <taxon>Stentoridae</taxon>
        <taxon>Stentor</taxon>
    </lineage>
</organism>
<protein>
    <submittedName>
        <fullName evidence="2">Uncharacterized protein</fullName>
    </submittedName>
</protein>
<dbReference type="Proteomes" id="UP000187209">
    <property type="component" value="Unassembled WGS sequence"/>
</dbReference>
<feature type="compositionally biased region" description="Polar residues" evidence="1">
    <location>
        <begin position="135"/>
        <end position="152"/>
    </location>
</feature>
<gene>
    <name evidence="2" type="ORF">SteCoe_21195</name>
</gene>
<dbReference type="EMBL" id="MPUH01000498">
    <property type="protein sequence ID" value="OMJ78884.1"/>
    <property type="molecule type" value="Genomic_DNA"/>
</dbReference>
<name>A0A1R2BQ68_9CILI</name>
<accession>A0A1R2BQ68</accession>
<feature type="region of interest" description="Disordered" evidence="1">
    <location>
        <begin position="128"/>
        <end position="153"/>
    </location>
</feature>
<reference evidence="2 3" key="1">
    <citation type="submission" date="2016-11" db="EMBL/GenBank/DDBJ databases">
        <title>The macronuclear genome of Stentor coeruleus: a giant cell with tiny introns.</title>
        <authorList>
            <person name="Slabodnick M."/>
            <person name="Ruby J.G."/>
            <person name="Reiff S.B."/>
            <person name="Swart E.C."/>
            <person name="Gosai S."/>
            <person name="Prabakaran S."/>
            <person name="Witkowska E."/>
            <person name="Larue G.E."/>
            <person name="Fisher S."/>
            <person name="Freeman R.M."/>
            <person name="Gunawardena J."/>
            <person name="Chu W."/>
            <person name="Stover N.A."/>
            <person name="Gregory B.D."/>
            <person name="Nowacki M."/>
            <person name="Derisi J."/>
            <person name="Roy S.W."/>
            <person name="Marshall W.F."/>
            <person name="Sood P."/>
        </authorList>
    </citation>
    <scope>NUCLEOTIDE SEQUENCE [LARGE SCALE GENOMIC DNA]</scope>
    <source>
        <strain evidence="2">WM001</strain>
    </source>
</reference>
<dbReference type="AlphaFoldDB" id="A0A1R2BQ68"/>
<proteinExistence type="predicted"/>
<evidence type="ECO:0000256" key="1">
    <source>
        <dbReference type="SAM" id="MobiDB-lite"/>
    </source>
</evidence>
<keyword evidence="3" id="KW-1185">Reference proteome</keyword>